<name>A0A0R3SYR1_HYMDI</name>
<dbReference type="Proteomes" id="UP000321570">
    <property type="component" value="Unassembled WGS sequence"/>
</dbReference>
<evidence type="ECO:0000313" key="3">
    <source>
        <dbReference type="EMBL" id="VUZ48925.1"/>
    </source>
</evidence>
<accession>A0A0R3SYR1</accession>
<evidence type="ECO:0000256" key="1">
    <source>
        <dbReference type="SAM" id="MobiDB-lite"/>
    </source>
</evidence>
<proteinExistence type="predicted"/>
<gene>
    <name evidence="2" type="ORF">HDID_LOCUS10904</name>
    <name evidence="3" type="ORF">WMSIL1_LOCUS8104</name>
</gene>
<reference evidence="3 5" key="3">
    <citation type="submission" date="2019-07" db="EMBL/GenBank/DDBJ databases">
        <authorList>
            <person name="Jastrzebski P J."/>
            <person name="Paukszto L."/>
            <person name="Jastrzebski P J."/>
        </authorList>
    </citation>
    <scope>NUCLEOTIDE SEQUENCE [LARGE SCALE GENOMIC DNA]</scope>
    <source>
        <strain evidence="3 5">WMS-il1</strain>
    </source>
</reference>
<dbReference type="AlphaFoldDB" id="A0A0R3SYR1"/>
<feature type="region of interest" description="Disordered" evidence="1">
    <location>
        <begin position="90"/>
        <end position="110"/>
    </location>
</feature>
<dbReference type="Proteomes" id="UP000274504">
    <property type="component" value="Unassembled WGS sequence"/>
</dbReference>
<keyword evidence="5" id="KW-1185">Reference proteome</keyword>
<evidence type="ECO:0000313" key="5">
    <source>
        <dbReference type="Proteomes" id="UP000321570"/>
    </source>
</evidence>
<organism evidence="6">
    <name type="scientific">Hymenolepis diminuta</name>
    <name type="common">Rat tapeworm</name>
    <dbReference type="NCBI Taxonomy" id="6216"/>
    <lineage>
        <taxon>Eukaryota</taxon>
        <taxon>Metazoa</taxon>
        <taxon>Spiralia</taxon>
        <taxon>Lophotrochozoa</taxon>
        <taxon>Platyhelminthes</taxon>
        <taxon>Cestoda</taxon>
        <taxon>Eucestoda</taxon>
        <taxon>Cyclophyllidea</taxon>
        <taxon>Hymenolepididae</taxon>
        <taxon>Hymenolepis</taxon>
    </lineage>
</organism>
<reference evidence="2 4" key="2">
    <citation type="submission" date="2018-11" db="EMBL/GenBank/DDBJ databases">
        <authorList>
            <consortium name="Pathogen Informatics"/>
        </authorList>
    </citation>
    <scope>NUCLEOTIDE SEQUENCE [LARGE SCALE GENOMIC DNA]</scope>
</reference>
<protein>
    <submittedName>
        <fullName evidence="6">FHA domain-containing protein</fullName>
    </submittedName>
</protein>
<evidence type="ECO:0000313" key="2">
    <source>
        <dbReference type="EMBL" id="VDL64288.1"/>
    </source>
</evidence>
<dbReference type="EMBL" id="UYSG01012088">
    <property type="protein sequence ID" value="VDL64288.1"/>
    <property type="molecule type" value="Genomic_DNA"/>
</dbReference>
<dbReference type="OrthoDB" id="10056949at2759"/>
<evidence type="ECO:0000313" key="6">
    <source>
        <dbReference type="WBParaSite" id="HDID_0001090601-mRNA-1"/>
    </source>
</evidence>
<evidence type="ECO:0000313" key="4">
    <source>
        <dbReference type="Proteomes" id="UP000274504"/>
    </source>
</evidence>
<dbReference type="EMBL" id="CABIJS010000321">
    <property type="protein sequence ID" value="VUZ48925.1"/>
    <property type="molecule type" value="Genomic_DNA"/>
</dbReference>
<reference evidence="6" key="1">
    <citation type="submission" date="2017-02" db="UniProtKB">
        <authorList>
            <consortium name="WormBaseParasite"/>
        </authorList>
    </citation>
    <scope>IDENTIFICATION</scope>
</reference>
<dbReference type="WBParaSite" id="HDID_0001090601-mRNA-1">
    <property type="protein sequence ID" value="HDID_0001090601-mRNA-1"/>
    <property type="gene ID" value="HDID_0001090601"/>
</dbReference>
<sequence>MSDKICNRVQAKVLQLFELPKNRVSATHAIIQQNGQHLLVGKIYNSATVTTPDTTEMVSESNANGGGSAVQTLLPAQYIETVSTEPTVYGTAVSTASGENPVSSGNSGQV</sequence>